<reference evidence="3" key="1">
    <citation type="journal article" date="2019" name="Int. J. Syst. Evol. Microbiol.">
        <title>The Global Catalogue of Microorganisms (GCM) 10K type strain sequencing project: providing services to taxonomists for standard genome sequencing and annotation.</title>
        <authorList>
            <consortium name="The Broad Institute Genomics Platform"/>
            <consortium name="The Broad Institute Genome Sequencing Center for Infectious Disease"/>
            <person name="Wu L."/>
            <person name="Ma J."/>
        </authorList>
    </citation>
    <scope>NUCLEOTIDE SEQUENCE [LARGE SCALE GENOMIC DNA]</scope>
    <source>
        <strain evidence="3">JCM 16898</strain>
    </source>
</reference>
<name>A0ABP6WQA2_9PSEU</name>
<dbReference type="PANTHER" id="PTHR43179">
    <property type="entry name" value="RHAMNOSYLTRANSFERASE WBBL"/>
    <property type="match status" value="1"/>
</dbReference>
<gene>
    <name evidence="2" type="ORF">GCM10022222_42080</name>
</gene>
<feature type="domain" description="Glycosyltransferase 2-like" evidence="1">
    <location>
        <begin position="1"/>
        <end position="115"/>
    </location>
</feature>
<comment type="caution">
    <text evidence="2">The sequence shown here is derived from an EMBL/GenBank/DDBJ whole genome shotgun (WGS) entry which is preliminary data.</text>
</comment>
<dbReference type="InterPro" id="IPR029044">
    <property type="entry name" value="Nucleotide-diphossugar_trans"/>
</dbReference>
<keyword evidence="3" id="KW-1185">Reference proteome</keyword>
<dbReference type="SUPFAM" id="SSF53448">
    <property type="entry name" value="Nucleotide-diphospho-sugar transferases"/>
    <property type="match status" value="1"/>
</dbReference>
<dbReference type="EMBL" id="BAAAZN010000008">
    <property type="protein sequence ID" value="GAA3553997.1"/>
    <property type="molecule type" value="Genomic_DNA"/>
</dbReference>
<accession>A0ABP6WQA2</accession>
<evidence type="ECO:0000313" key="3">
    <source>
        <dbReference type="Proteomes" id="UP001500689"/>
    </source>
</evidence>
<dbReference type="Proteomes" id="UP001500689">
    <property type="component" value="Unassembled WGS sequence"/>
</dbReference>
<proteinExistence type="predicted"/>
<evidence type="ECO:0000259" key="1">
    <source>
        <dbReference type="Pfam" id="PF00535"/>
    </source>
</evidence>
<dbReference type="CDD" id="cd04186">
    <property type="entry name" value="GT_2_like_c"/>
    <property type="match status" value="1"/>
</dbReference>
<dbReference type="Gene3D" id="3.90.550.10">
    <property type="entry name" value="Spore Coat Polysaccharide Biosynthesis Protein SpsA, Chain A"/>
    <property type="match status" value="1"/>
</dbReference>
<dbReference type="InterPro" id="IPR001173">
    <property type="entry name" value="Glyco_trans_2-like"/>
</dbReference>
<evidence type="ECO:0000313" key="2">
    <source>
        <dbReference type="EMBL" id="GAA3553997.1"/>
    </source>
</evidence>
<protein>
    <recommendedName>
        <fullName evidence="1">Glycosyltransferase 2-like domain-containing protein</fullName>
    </recommendedName>
</protein>
<organism evidence="2 3">
    <name type="scientific">Amycolatopsis ultiminotia</name>
    <dbReference type="NCBI Taxonomy" id="543629"/>
    <lineage>
        <taxon>Bacteria</taxon>
        <taxon>Bacillati</taxon>
        <taxon>Actinomycetota</taxon>
        <taxon>Actinomycetes</taxon>
        <taxon>Pseudonocardiales</taxon>
        <taxon>Pseudonocardiaceae</taxon>
        <taxon>Amycolatopsis</taxon>
    </lineage>
</organism>
<dbReference type="Pfam" id="PF00535">
    <property type="entry name" value="Glycos_transf_2"/>
    <property type="match status" value="1"/>
</dbReference>
<dbReference type="PANTHER" id="PTHR43179:SF7">
    <property type="entry name" value="RHAMNOSYLTRANSFERASE WBBL"/>
    <property type="match status" value="1"/>
</dbReference>
<sequence>MVTYNAAAHAERTLRALTGPAAPSVPFEILVSDNGSTDGVADIVDDVCGRGTGQRLGWNSGFAHGVNRAASRASGRYLLLLNPDAEPKPGAIDAMLEHLRANPDHGIVGGRTLDTAGRPEPRSCFGRITPWSLTCSALGFSVLARGSRWLDPESLGGWARDSVRQVDVVSGGLMLLGRELWDRLGGLDEGFRMYGEDQDLCLRARKLGARPSITPAAEVVHDVGASSGGDLSGRDVLVLAGRAGVVQRHLGPWRRYGLFAMQAGVALRAAAERVLRRRPRWAVVWRRRAEWAQGWPGTRIPEGSCGR</sequence>